<proteinExistence type="predicted"/>
<evidence type="ECO:0000259" key="2">
    <source>
        <dbReference type="Pfam" id="PF24852"/>
    </source>
</evidence>
<dbReference type="AlphaFoldDB" id="A0AAJ0MFE4"/>
<dbReference type="PANTHER" id="PTHR42339:SF1">
    <property type="entry name" value="HISTONE H1"/>
    <property type="match status" value="1"/>
</dbReference>
<protein>
    <recommendedName>
        <fullName evidence="2">DUF7726 domain-containing protein</fullName>
    </recommendedName>
</protein>
<feature type="compositionally biased region" description="Polar residues" evidence="1">
    <location>
        <begin position="11"/>
        <end position="28"/>
    </location>
</feature>
<sequence length="241" mass="25973">MPRIRWPLGSAANTNASATVQTSRNNALEPQVGFDSVPTKAAPKAAPSKKRKSTDAAPTFTAAAPAAKKAKAAPKEAVQKAAKEIVKDVASSLLDVSDIVELEEEDDDGAVPVYDTCDTVRRKIRTLLAKDGITQAAFLRAIVTAAYGENSTKKIQSASLSGFMKQKGPLAGNTSAVYYAAYVFFEKMRIKQKKSKSNDREIMEEIHINGVDTKVQSGKIRYVGSASSRLGMDKYGRLLPF</sequence>
<gene>
    <name evidence="3" type="ORF">B0T25DRAFT_537055</name>
</gene>
<feature type="region of interest" description="Disordered" evidence="1">
    <location>
        <begin position="1"/>
        <end position="72"/>
    </location>
</feature>
<dbReference type="EMBL" id="JAUIQD010000003">
    <property type="protein sequence ID" value="KAK3356607.1"/>
    <property type="molecule type" value="Genomic_DNA"/>
</dbReference>
<dbReference type="PANTHER" id="PTHR42339">
    <property type="entry name" value="HISTONE H1"/>
    <property type="match status" value="1"/>
</dbReference>
<evidence type="ECO:0000256" key="1">
    <source>
        <dbReference type="SAM" id="MobiDB-lite"/>
    </source>
</evidence>
<dbReference type="InterPro" id="IPR056143">
    <property type="entry name" value="DUF7726"/>
</dbReference>
<dbReference type="Proteomes" id="UP001275084">
    <property type="component" value="Unassembled WGS sequence"/>
</dbReference>
<dbReference type="Pfam" id="PF24852">
    <property type="entry name" value="DUF7726"/>
    <property type="match status" value="1"/>
</dbReference>
<reference evidence="3" key="1">
    <citation type="journal article" date="2023" name="Mol. Phylogenet. Evol.">
        <title>Genome-scale phylogeny and comparative genomics of the fungal order Sordariales.</title>
        <authorList>
            <person name="Hensen N."/>
            <person name="Bonometti L."/>
            <person name="Westerberg I."/>
            <person name="Brannstrom I.O."/>
            <person name="Guillou S."/>
            <person name="Cros-Aarteil S."/>
            <person name="Calhoun S."/>
            <person name="Haridas S."/>
            <person name="Kuo A."/>
            <person name="Mondo S."/>
            <person name="Pangilinan J."/>
            <person name="Riley R."/>
            <person name="LaButti K."/>
            <person name="Andreopoulos B."/>
            <person name="Lipzen A."/>
            <person name="Chen C."/>
            <person name="Yan M."/>
            <person name="Daum C."/>
            <person name="Ng V."/>
            <person name="Clum A."/>
            <person name="Steindorff A."/>
            <person name="Ohm R.A."/>
            <person name="Martin F."/>
            <person name="Silar P."/>
            <person name="Natvig D.O."/>
            <person name="Lalanne C."/>
            <person name="Gautier V."/>
            <person name="Ament-Velasquez S.L."/>
            <person name="Kruys A."/>
            <person name="Hutchinson M.I."/>
            <person name="Powell A.J."/>
            <person name="Barry K."/>
            <person name="Miller A.N."/>
            <person name="Grigoriev I.V."/>
            <person name="Debuchy R."/>
            <person name="Gladieux P."/>
            <person name="Hiltunen Thoren M."/>
            <person name="Johannesson H."/>
        </authorList>
    </citation>
    <scope>NUCLEOTIDE SEQUENCE</scope>
    <source>
        <strain evidence="3">CBS 955.72</strain>
    </source>
</reference>
<accession>A0AAJ0MFE4</accession>
<reference evidence="3" key="2">
    <citation type="submission" date="2023-06" db="EMBL/GenBank/DDBJ databases">
        <authorList>
            <consortium name="Lawrence Berkeley National Laboratory"/>
            <person name="Haridas S."/>
            <person name="Hensen N."/>
            <person name="Bonometti L."/>
            <person name="Westerberg I."/>
            <person name="Brannstrom I.O."/>
            <person name="Guillou S."/>
            <person name="Cros-Aarteil S."/>
            <person name="Calhoun S."/>
            <person name="Kuo A."/>
            <person name="Mondo S."/>
            <person name="Pangilinan J."/>
            <person name="Riley R."/>
            <person name="Labutti K."/>
            <person name="Andreopoulos B."/>
            <person name="Lipzen A."/>
            <person name="Chen C."/>
            <person name="Yanf M."/>
            <person name="Daum C."/>
            <person name="Ng V."/>
            <person name="Clum A."/>
            <person name="Steindorff A."/>
            <person name="Ohm R."/>
            <person name="Martin F."/>
            <person name="Silar P."/>
            <person name="Natvig D."/>
            <person name="Lalanne C."/>
            <person name="Gautier V."/>
            <person name="Ament-Velasquez S.L."/>
            <person name="Kruys A."/>
            <person name="Hutchinson M.I."/>
            <person name="Powell A.J."/>
            <person name="Barry K."/>
            <person name="Miller A.N."/>
            <person name="Grigoriev I.V."/>
            <person name="Debuchy R."/>
            <person name="Gladieux P."/>
            <person name="Thoren M.H."/>
            <person name="Johannesson H."/>
        </authorList>
    </citation>
    <scope>NUCLEOTIDE SEQUENCE</scope>
    <source>
        <strain evidence="3">CBS 955.72</strain>
    </source>
</reference>
<name>A0AAJ0MFE4_9PEZI</name>
<keyword evidence="4" id="KW-1185">Reference proteome</keyword>
<feature type="domain" description="DUF7726" evidence="2">
    <location>
        <begin position="111"/>
        <end position="194"/>
    </location>
</feature>
<evidence type="ECO:0000313" key="3">
    <source>
        <dbReference type="EMBL" id="KAK3356607.1"/>
    </source>
</evidence>
<organism evidence="3 4">
    <name type="scientific">Lasiosphaeria hispida</name>
    <dbReference type="NCBI Taxonomy" id="260671"/>
    <lineage>
        <taxon>Eukaryota</taxon>
        <taxon>Fungi</taxon>
        <taxon>Dikarya</taxon>
        <taxon>Ascomycota</taxon>
        <taxon>Pezizomycotina</taxon>
        <taxon>Sordariomycetes</taxon>
        <taxon>Sordariomycetidae</taxon>
        <taxon>Sordariales</taxon>
        <taxon>Lasiosphaeriaceae</taxon>
        <taxon>Lasiosphaeria</taxon>
    </lineage>
</organism>
<feature type="compositionally biased region" description="Low complexity" evidence="1">
    <location>
        <begin position="55"/>
        <end position="67"/>
    </location>
</feature>
<evidence type="ECO:0000313" key="4">
    <source>
        <dbReference type="Proteomes" id="UP001275084"/>
    </source>
</evidence>
<comment type="caution">
    <text evidence="3">The sequence shown here is derived from an EMBL/GenBank/DDBJ whole genome shotgun (WGS) entry which is preliminary data.</text>
</comment>